<evidence type="ECO:0000256" key="3">
    <source>
        <dbReference type="HAMAP-Rule" id="MF_01077"/>
    </source>
</evidence>
<feature type="domain" description="Ribosome maturation factor RimP C-terminal" evidence="5">
    <location>
        <begin position="79"/>
        <end position="128"/>
    </location>
</feature>
<reference evidence="6" key="2">
    <citation type="journal article" date="2021" name="PeerJ">
        <title>Extensive microbial diversity within the chicken gut microbiome revealed by metagenomics and culture.</title>
        <authorList>
            <person name="Gilroy R."/>
            <person name="Ravi A."/>
            <person name="Getino M."/>
            <person name="Pursley I."/>
            <person name="Horton D.L."/>
            <person name="Alikhan N.F."/>
            <person name="Baker D."/>
            <person name="Gharbi K."/>
            <person name="Hall N."/>
            <person name="Watson M."/>
            <person name="Adriaenssens E.M."/>
            <person name="Foster-Nyarko E."/>
            <person name="Jarju S."/>
            <person name="Secka A."/>
            <person name="Antonio M."/>
            <person name="Oren A."/>
            <person name="Chaudhuri R.R."/>
            <person name="La Ragione R."/>
            <person name="Hildebrand F."/>
            <person name="Pallen M.J."/>
        </authorList>
    </citation>
    <scope>NUCLEOTIDE SEQUENCE</scope>
    <source>
        <strain evidence="6">17073</strain>
    </source>
</reference>
<dbReference type="SUPFAM" id="SSF75420">
    <property type="entry name" value="YhbC-like, N-terminal domain"/>
    <property type="match status" value="1"/>
</dbReference>
<dbReference type="InterPro" id="IPR028998">
    <property type="entry name" value="RimP_C"/>
</dbReference>
<comment type="subcellular location">
    <subcellularLocation>
        <location evidence="3">Cytoplasm</location>
    </subcellularLocation>
</comment>
<dbReference type="GO" id="GO:0000028">
    <property type="term" value="P:ribosomal small subunit assembly"/>
    <property type="evidence" value="ECO:0007669"/>
    <property type="project" value="TreeGrafter"/>
</dbReference>
<dbReference type="Gene3D" id="3.30.300.70">
    <property type="entry name" value="RimP-like superfamily, N-terminal"/>
    <property type="match status" value="1"/>
</dbReference>
<dbReference type="Pfam" id="PF17384">
    <property type="entry name" value="DUF150_C"/>
    <property type="match status" value="1"/>
</dbReference>
<dbReference type="Pfam" id="PF02576">
    <property type="entry name" value="RimP_N"/>
    <property type="match status" value="1"/>
</dbReference>
<dbReference type="PANTHER" id="PTHR33867">
    <property type="entry name" value="RIBOSOME MATURATION FACTOR RIMP"/>
    <property type="match status" value="1"/>
</dbReference>
<proteinExistence type="inferred from homology"/>
<evidence type="ECO:0000259" key="5">
    <source>
        <dbReference type="Pfam" id="PF17384"/>
    </source>
</evidence>
<dbReference type="GO" id="GO:0005829">
    <property type="term" value="C:cytosol"/>
    <property type="evidence" value="ECO:0007669"/>
    <property type="project" value="TreeGrafter"/>
</dbReference>
<dbReference type="HAMAP" id="MF_01077">
    <property type="entry name" value="RimP"/>
    <property type="match status" value="1"/>
</dbReference>
<dbReference type="Proteomes" id="UP000824076">
    <property type="component" value="Unassembled WGS sequence"/>
</dbReference>
<dbReference type="InterPro" id="IPR028989">
    <property type="entry name" value="RimP_N"/>
</dbReference>
<dbReference type="InterPro" id="IPR035956">
    <property type="entry name" value="RimP_N_sf"/>
</dbReference>
<comment type="similarity">
    <text evidence="3">Belongs to the RimP family.</text>
</comment>
<dbReference type="EMBL" id="DVMS01000021">
    <property type="protein sequence ID" value="HIU38189.1"/>
    <property type="molecule type" value="Genomic_DNA"/>
</dbReference>
<name>A0A9D1ILU7_9BACT</name>
<keyword evidence="1 3" id="KW-0963">Cytoplasm</keyword>
<evidence type="ECO:0000256" key="2">
    <source>
        <dbReference type="ARBA" id="ARBA00022517"/>
    </source>
</evidence>
<dbReference type="NCBIfam" id="NF002531">
    <property type="entry name" value="PRK02001.1"/>
    <property type="match status" value="1"/>
</dbReference>
<keyword evidence="2 3" id="KW-0690">Ribosome biogenesis</keyword>
<dbReference type="GO" id="GO:0006412">
    <property type="term" value="P:translation"/>
    <property type="evidence" value="ECO:0007669"/>
    <property type="project" value="TreeGrafter"/>
</dbReference>
<dbReference type="AlphaFoldDB" id="A0A9D1ILU7"/>
<protein>
    <recommendedName>
        <fullName evidence="3">Ribosome maturation factor RimP</fullName>
    </recommendedName>
</protein>
<accession>A0A9D1ILU7</accession>
<gene>
    <name evidence="3 6" type="primary">rimP</name>
    <name evidence="6" type="ORF">IAD18_00815</name>
</gene>
<evidence type="ECO:0000313" key="7">
    <source>
        <dbReference type="Proteomes" id="UP000824076"/>
    </source>
</evidence>
<organism evidence="6 7">
    <name type="scientific">Candidatus Limisoma intestinavium</name>
    <dbReference type="NCBI Taxonomy" id="2840856"/>
    <lineage>
        <taxon>Bacteria</taxon>
        <taxon>Pseudomonadati</taxon>
        <taxon>Bacteroidota</taxon>
        <taxon>Bacteroidia</taxon>
        <taxon>Bacteroidales</taxon>
        <taxon>Candidatus Limisoma</taxon>
    </lineage>
</organism>
<dbReference type="PANTHER" id="PTHR33867:SF1">
    <property type="entry name" value="RIBOSOME MATURATION FACTOR RIMP"/>
    <property type="match status" value="1"/>
</dbReference>
<evidence type="ECO:0000313" key="6">
    <source>
        <dbReference type="EMBL" id="HIU38189.1"/>
    </source>
</evidence>
<evidence type="ECO:0000256" key="1">
    <source>
        <dbReference type="ARBA" id="ARBA00022490"/>
    </source>
</evidence>
<dbReference type="InterPro" id="IPR003728">
    <property type="entry name" value="Ribosome_maturation_RimP"/>
</dbReference>
<comment type="function">
    <text evidence="3">Required for maturation of 30S ribosomal subunits.</text>
</comment>
<sequence length="154" mass="17572">MIDKIALTKTLEKGMEGTDLFLVDVRIDNDNNITVEIDSDTTVDIDECVRLTRLVETEFNRDEEDYELEIGSAGLTSPLRTPRQYLKNIGNEVEVLTKSGQKIKGTMKAADNEGFVLTVAKKEKREGQKRPVTVETDIAFKYDEIKYTKYLLQF</sequence>
<feature type="domain" description="Ribosome maturation factor RimP N-terminal" evidence="4">
    <location>
        <begin position="15"/>
        <end position="75"/>
    </location>
</feature>
<comment type="caution">
    <text evidence="6">The sequence shown here is derived from an EMBL/GenBank/DDBJ whole genome shotgun (WGS) entry which is preliminary data.</text>
</comment>
<reference evidence="6" key="1">
    <citation type="submission" date="2020-10" db="EMBL/GenBank/DDBJ databases">
        <authorList>
            <person name="Gilroy R."/>
        </authorList>
    </citation>
    <scope>NUCLEOTIDE SEQUENCE</scope>
    <source>
        <strain evidence="6">17073</strain>
    </source>
</reference>
<evidence type="ECO:0000259" key="4">
    <source>
        <dbReference type="Pfam" id="PF02576"/>
    </source>
</evidence>